<comment type="similarity">
    <text evidence="5">Belongs to the zinc-containing alcohol dehydrogenase family.</text>
</comment>
<dbReference type="Pfam" id="PF08240">
    <property type="entry name" value="ADH_N"/>
    <property type="match status" value="1"/>
</dbReference>
<dbReference type="OrthoDB" id="5295340at2"/>
<dbReference type="GO" id="GO:0008270">
    <property type="term" value="F:zinc ion binding"/>
    <property type="evidence" value="ECO:0007669"/>
    <property type="project" value="InterPro"/>
</dbReference>
<dbReference type="InterPro" id="IPR050129">
    <property type="entry name" value="Zn_alcohol_dh"/>
</dbReference>
<evidence type="ECO:0000256" key="5">
    <source>
        <dbReference type="RuleBase" id="RU361277"/>
    </source>
</evidence>
<keyword evidence="4" id="KW-0560">Oxidoreductase</keyword>
<dbReference type="PANTHER" id="PTHR43401:SF5">
    <property type="entry name" value="ALCOHOL DEHYDROGENASE-RELATED"/>
    <property type="match status" value="1"/>
</dbReference>
<dbReference type="SUPFAM" id="SSF51735">
    <property type="entry name" value="NAD(P)-binding Rossmann-fold domains"/>
    <property type="match status" value="1"/>
</dbReference>
<evidence type="ECO:0000256" key="1">
    <source>
        <dbReference type="ARBA" id="ARBA00001947"/>
    </source>
</evidence>
<evidence type="ECO:0000259" key="6">
    <source>
        <dbReference type="SMART" id="SM00829"/>
    </source>
</evidence>
<keyword evidence="2 5" id="KW-0479">Metal-binding</keyword>
<evidence type="ECO:0000256" key="4">
    <source>
        <dbReference type="ARBA" id="ARBA00023002"/>
    </source>
</evidence>
<keyword evidence="8" id="KW-1185">Reference proteome</keyword>
<dbReference type="SMART" id="SM00829">
    <property type="entry name" value="PKS_ER"/>
    <property type="match status" value="1"/>
</dbReference>
<feature type="domain" description="Enoyl reductase (ER)" evidence="6">
    <location>
        <begin position="16"/>
        <end position="353"/>
    </location>
</feature>
<dbReference type="InterPro" id="IPR002328">
    <property type="entry name" value="ADH_Zn_CS"/>
</dbReference>
<evidence type="ECO:0000256" key="2">
    <source>
        <dbReference type="ARBA" id="ARBA00022723"/>
    </source>
</evidence>
<evidence type="ECO:0000313" key="8">
    <source>
        <dbReference type="Proteomes" id="UP000199700"/>
    </source>
</evidence>
<dbReference type="InterPro" id="IPR013149">
    <property type="entry name" value="ADH-like_C"/>
</dbReference>
<accession>A0A1H1W4W2</accession>
<keyword evidence="3 5" id="KW-0862">Zinc</keyword>
<proteinExistence type="inferred from homology"/>
<protein>
    <submittedName>
        <fullName evidence="7">Alcohol dehydrogenase</fullName>
    </submittedName>
</protein>
<dbReference type="AlphaFoldDB" id="A0A1H1W4W2"/>
<dbReference type="EMBL" id="LT629739">
    <property type="protein sequence ID" value="SDS92084.1"/>
    <property type="molecule type" value="Genomic_DNA"/>
</dbReference>
<dbReference type="SUPFAM" id="SSF50129">
    <property type="entry name" value="GroES-like"/>
    <property type="match status" value="1"/>
</dbReference>
<dbReference type="InterPro" id="IPR020843">
    <property type="entry name" value="ER"/>
</dbReference>
<dbReference type="Proteomes" id="UP000199700">
    <property type="component" value="Chromosome"/>
</dbReference>
<gene>
    <name evidence="7" type="ORF">SAMN04489751_3240</name>
</gene>
<dbReference type="RefSeq" id="WP_092107150.1">
    <property type="nucleotide sequence ID" value="NZ_LT629739.1"/>
</dbReference>
<dbReference type="InterPro" id="IPR036291">
    <property type="entry name" value="NAD(P)-bd_dom_sf"/>
</dbReference>
<name>A0A1H1W4W2_BRESA</name>
<evidence type="ECO:0000256" key="3">
    <source>
        <dbReference type="ARBA" id="ARBA00022833"/>
    </source>
</evidence>
<dbReference type="Pfam" id="PF00107">
    <property type="entry name" value="ADH_zinc_N"/>
    <property type="match status" value="1"/>
</dbReference>
<sequence>MRAIVYEEFSVLPQLRDIESPSVPAAGVVIDVEATGVCRSDHHAWSGHDSTITLPHVPGHELVGRIASAGPKVTNFRPGQRVTVPFVCGCGRCRWCLDGNAQVCPDQTQPGFTHFGSWADQVVIHNADANLIAVPEELPASAVVGLGCRFATAFHGLRVRANLHAGETVAVFGCGGVGLSAIMIARAIGARVVAIDVSDAALDRAREHGAQHTVNASGKNPDELSVEVVSQASDQCPDGVAVSVDGVAVSVDALGREDTIAAAISSLAPLGRHVQIGLLAAPPVFDMSRVIGLELSVLGSHGMAAAAYPEMVDLVIAGKLRPQDLVTNVIGLEDAPAAMVALGANTGTGMTIIDLGR</sequence>
<dbReference type="Gene3D" id="3.90.180.10">
    <property type="entry name" value="Medium-chain alcohol dehydrogenases, catalytic domain"/>
    <property type="match status" value="1"/>
</dbReference>
<dbReference type="InterPro" id="IPR011032">
    <property type="entry name" value="GroES-like_sf"/>
</dbReference>
<comment type="cofactor">
    <cofactor evidence="1 5">
        <name>Zn(2+)</name>
        <dbReference type="ChEBI" id="CHEBI:29105"/>
    </cofactor>
</comment>
<dbReference type="PANTHER" id="PTHR43401">
    <property type="entry name" value="L-THREONINE 3-DEHYDROGENASE"/>
    <property type="match status" value="1"/>
</dbReference>
<dbReference type="PROSITE" id="PS00059">
    <property type="entry name" value="ADH_ZINC"/>
    <property type="match status" value="1"/>
</dbReference>
<organism evidence="7 8">
    <name type="scientific">Brevibacterium sandarakinum</name>
    <dbReference type="NCBI Taxonomy" id="629680"/>
    <lineage>
        <taxon>Bacteria</taxon>
        <taxon>Bacillati</taxon>
        <taxon>Actinomycetota</taxon>
        <taxon>Actinomycetes</taxon>
        <taxon>Micrococcales</taxon>
        <taxon>Brevibacteriaceae</taxon>
        <taxon>Brevibacterium</taxon>
    </lineage>
</organism>
<dbReference type="STRING" id="629680.SAMN04489751_3240"/>
<dbReference type="GO" id="GO:0016491">
    <property type="term" value="F:oxidoreductase activity"/>
    <property type="evidence" value="ECO:0007669"/>
    <property type="project" value="UniProtKB-KW"/>
</dbReference>
<evidence type="ECO:0000313" key="7">
    <source>
        <dbReference type="EMBL" id="SDS92084.1"/>
    </source>
</evidence>
<reference evidence="7" key="1">
    <citation type="submission" date="2016-10" db="EMBL/GenBank/DDBJ databases">
        <authorList>
            <person name="Varghese N."/>
            <person name="Submissions S."/>
        </authorList>
    </citation>
    <scope>NUCLEOTIDE SEQUENCE [LARGE SCALE GENOMIC DNA]</scope>
    <source>
        <strain evidence="7">DSM 22082</strain>
    </source>
</reference>
<dbReference type="InterPro" id="IPR013154">
    <property type="entry name" value="ADH-like_N"/>
</dbReference>